<evidence type="ECO:0000256" key="4">
    <source>
        <dbReference type="ARBA" id="ARBA00022452"/>
    </source>
</evidence>
<dbReference type="AlphaFoldDB" id="A0A202B966"/>
<protein>
    <submittedName>
        <fullName evidence="8">Uncharacterized protein</fullName>
    </submittedName>
</protein>
<keyword evidence="4" id="KW-1134">Transmembrane beta strand</keyword>
<dbReference type="RefSeq" id="WP_087698018.1">
    <property type="nucleotide sequence ID" value="NZ_NHOO01000009.1"/>
</dbReference>
<keyword evidence="3" id="KW-0813">Transport</keyword>
<name>A0A202B966_CHRVL</name>
<dbReference type="InterPro" id="IPR051906">
    <property type="entry name" value="TolC-like"/>
</dbReference>
<comment type="subcellular location">
    <subcellularLocation>
        <location evidence="1">Cell outer membrane</location>
    </subcellularLocation>
</comment>
<dbReference type="SUPFAM" id="SSF56954">
    <property type="entry name" value="Outer membrane efflux proteins (OEP)"/>
    <property type="match status" value="1"/>
</dbReference>
<evidence type="ECO:0000256" key="3">
    <source>
        <dbReference type="ARBA" id="ARBA00022448"/>
    </source>
</evidence>
<evidence type="ECO:0000256" key="2">
    <source>
        <dbReference type="ARBA" id="ARBA00007613"/>
    </source>
</evidence>
<dbReference type="Pfam" id="PF02321">
    <property type="entry name" value="OEP"/>
    <property type="match status" value="2"/>
</dbReference>
<dbReference type="GO" id="GO:0009279">
    <property type="term" value="C:cell outer membrane"/>
    <property type="evidence" value="ECO:0007669"/>
    <property type="project" value="UniProtKB-SubCell"/>
</dbReference>
<dbReference type="GO" id="GO:0015562">
    <property type="term" value="F:efflux transmembrane transporter activity"/>
    <property type="evidence" value="ECO:0007669"/>
    <property type="project" value="InterPro"/>
</dbReference>
<comment type="similarity">
    <text evidence="2">Belongs to the outer membrane factor (OMF) (TC 1.B.17) family.</text>
</comment>
<evidence type="ECO:0000256" key="1">
    <source>
        <dbReference type="ARBA" id="ARBA00004442"/>
    </source>
</evidence>
<keyword evidence="6" id="KW-0472">Membrane</keyword>
<keyword evidence="7" id="KW-0998">Cell outer membrane</keyword>
<dbReference type="PANTHER" id="PTHR30026">
    <property type="entry name" value="OUTER MEMBRANE PROTEIN TOLC"/>
    <property type="match status" value="1"/>
</dbReference>
<reference evidence="8 9" key="1">
    <citation type="submission" date="2017-05" db="EMBL/GenBank/DDBJ databases">
        <title>Chromobacterium violaceum GHPS1 isolated from Hydrocarbon polluted soil in French Guiana display an awesome secondary metabolite arsenal and a battery of drug and heavy-metal-resistance and detoxification of xenobiotics proteins.</title>
        <authorList>
            <person name="Belbahri L."/>
        </authorList>
    </citation>
    <scope>NUCLEOTIDE SEQUENCE [LARGE SCALE GENOMIC DNA]</scope>
    <source>
        <strain evidence="8 9">GHPS1</strain>
    </source>
</reference>
<sequence length="428" mass="47692">MNLNFIIHLKRLLLAISSPMWCVLLFLSFGGQWVHATANDFLQLLQRASYSHPQVAMAQSQREGADGERQAAHWQRYPIPSFQSVTPQDRSRSELVNRFSLEQPIFAGGRIDAGIDEAEAKYTASQGNLDQVAVDLGVRLSTVWYEWHRQRERKMVLMDSVQAHQRLRDQISRRVKEGVSAQADLTLAVARLSQAEGDLQQAKSAERNLYAQLVQLAGAQIHYLSTFPVPSADQRVREAPSVDWREKAIARAPGLAKLDAEADAAAAEIRVKRGQLSPVVSVRYDYDASGFRKGSGVFLQVSAQPGAGLSGLSGVKASEAYYQAAKDARRSAELELRQMLDTDFSDYDSALGRIQSYEQLQISSREVAASYARQFVAGRKSWLDVLNAVRESVAADLSIIDAKTQRSQAWWRLRLRAFGLGEISKEPQ</sequence>
<dbReference type="GO" id="GO:0015288">
    <property type="term" value="F:porin activity"/>
    <property type="evidence" value="ECO:0007669"/>
    <property type="project" value="TreeGrafter"/>
</dbReference>
<keyword evidence="5" id="KW-0812">Transmembrane</keyword>
<dbReference type="GO" id="GO:1990281">
    <property type="term" value="C:efflux pump complex"/>
    <property type="evidence" value="ECO:0007669"/>
    <property type="project" value="TreeGrafter"/>
</dbReference>
<evidence type="ECO:0000313" key="8">
    <source>
        <dbReference type="EMBL" id="OVE47880.1"/>
    </source>
</evidence>
<dbReference type="Proteomes" id="UP000196342">
    <property type="component" value="Unassembled WGS sequence"/>
</dbReference>
<gene>
    <name evidence="8" type="ORF">CBW21_12590</name>
</gene>
<evidence type="ECO:0000256" key="6">
    <source>
        <dbReference type="ARBA" id="ARBA00023136"/>
    </source>
</evidence>
<keyword evidence="9" id="KW-1185">Reference proteome</keyword>
<dbReference type="InterPro" id="IPR003423">
    <property type="entry name" value="OMP_efflux"/>
</dbReference>
<dbReference type="EMBL" id="NHOO01000009">
    <property type="protein sequence ID" value="OVE47880.1"/>
    <property type="molecule type" value="Genomic_DNA"/>
</dbReference>
<organism evidence="8 9">
    <name type="scientific">Chromobacterium violaceum</name>
    <dbReference type="NCBI Taxonomy" id="536"/>
    <lineage>
        <taxon>Bacteria</taxon>
        <taxon>Pseudomonadati</taxon>
        <taxon>Pseudomonadota</taxon>
        <taxon>Betaproteobacteria</taxon>
        <taxon>Neisseriales</taxon>
        <taxon>Chromobacteriaceae</taxon>
        <taxon>Chromobacterium</taxon>
    </lineage>
</organism>
<comment type="caution">
    <text evidence="8">The sequence shown here is derived from an EMBL/GenBank/DDBJ whole genome shotgun (WGS) entry which is preliminary data.</text>
</comment>
<evidence type="ECO:0000256" key="7">
    <source>
        <dbReference type="ARBA" id="ARBA00023237"/>
    </source>
</evidence>
<proteinExistence type="inferred from homology"/>
<accession>A0A202B966</accession>
<evidence type="ECO:0000313" key="9">
    <source>
        <dbReference type="Proteomes" id="UP000196342"/>
    </source>
</evidence>
<evidence type="ECO:0000256" key="5">
    <source>
        <dbReference type="ARBA" id="ARBA00022692"/>
    </source>
</evidence>
<dbReference type="Gene3D" id="1.20.1600.10">
    <property type="entry name" value="Outer membrane efflux proteins (OEP)"/>
    <property type="match status" value="1"/>
</dbReference>
<dbReference type="PANTHER" id="PTHR30026:SF22">
    <property type="entry name" value="OUTER MEMBRANE EFFLUX PROTEIN"/>
    <property type="match status" value="1"/>
</dbReference>